<comment type="caution">
    <text evidence="1">The sequence shown here is derived from an EMBL/GenBank/DDBJ whole genome shotgun (WGS) entry which is preliminary data.</text>
</comment>
<proteinExistence type="predicted"/>
<sequence>MVHERPADQQERGVGHPDFGQFVAQQFAGHGVPAGVTQRDVEPPAVVELPVQFQRLFHIAGLAGSFGAVGKDIEVGKSAGKHRGRDENPFARLLGHHPAGFEPVQRRPDDIAVHPELLTQCPHAEQLAAGQVAAAANVGFQLFAHLPDGASVVIDVHDPSVSGGDFVCY</sequence>
<reference evidence="1" key="1">
    <citation type="submission" date="2019-08" db="EMBL/GenBank/DDBJ databases">
        <authorList>
            <person name="Kucharzyk K."/>
            <person name="Murdoch R.W."/>
            <person name="Higgins S."/>
            <person name="Loffler F."/>
        </authorList>
    </citation>
    <scope>NUCLEOTIDE SEQUENCE</scope>
</reference>
<protein>
    <submittedName>
        <fullName evidence="1">Uncharacterized protein</fullName>
    </submittedName>
</protein>
<dbReference type="AlphaFoldDB" id="A0A645FPM5"/>
<organism evidence="1">
    <name type="scientific">bioreactor metagenome</name>
    <dbReference type="NCBI Taxonomy" id="1076179"/>
    <lineage>
        <taxon>unclassified sequences</taxon>
        <taxon>metagenomes</taxon>
        <taxon>ecological metagenomes</taxon>
    </lineage>
</organism>
<gene>
    <name evidence="1" type="ORF">SDC9_162639</name>
</gene>
<name>A0A645FPM5_9ZZZZ</name>
<accession>A0A645FPM5</accession>
<evidence type="ECO:0000313" key="1">
    <source>
        <dbReference type="EMBL" id="MPN15309.1"/>
    </source>
</evidence>
<dbReference type="EMBL" id="VSSQ01062036">
    <property type="protein sequence ID" value="MPN15309.1"/>
    <property type="molecule type" value="Genomic_DNA"/>
</dbReference>